<name>A0ABV9C113_9GAMM</name>
<evidence type="ECO:0000313" key="3">
    <source>
        <dbReference type="Proteomes" id="UP001595961"/>
    </source>
</evidence>
<keyword evidence="1" id="KW-0732">Signal</keyword>
<accession>A0ABV9C113</accession>
<feature type="signal peptide" evidence="1">
    <location>
        <begin position="1"/>
        <end position="22"/>
    </location>
</feature>
<dbReference type="Proteomes" id="UP001595961">
    <property type="component" value="Unassembled WGS sequence"/>
</dbReference>
<dbReference type="EMBL" id="JBHSGA010000013">
    <property type="protein sequence ID" value="MFC4526596.1"/>
    <property type="molecule type" value="Genomic_DNA"/>
</dbReference>
<evidence type="ECO:0000256" key="1">
    <source>
        <dbReference type="SAM" id="SignalP"/>
    </source>
</evidence>
<proteinExistence type="predicted"/>
<dbReference type="RefSeq" id="WP_266151353.1">
    <property type="nucleotide sequence ID" value="NZ_CP064028.1"/>
</dbReference>
<comment type="caution">
    <text evidence="2">The sequence shown here is derived from an EMBL/GenBank/DDBJ whole genome shotgun (WGS) entry which is preliminary data.</text>
</comment>
<gene>
    <name evidence="2" type="ORF">ACFO5W_08095</name>
</gene>
<evidence type="ECO:0008006" key="4">
    <source>
        <dbReference type="Google" id="ProtNLM"/>
    </source>
</evidence>
<protein>
    <recommendedName>
        <fullName evidence="4">Lipoprotein</fullName>
    </recommendedName>
</protein>
<sequence length="115" mass="12329">MFTMRIGIAVFVAVTMVGCASAGGLEQRKPTFEASTTKADKAYAMCVVAHWIKIAPAAHAVEAEDGFRVIVPDPAAGIDELLIVRSRANGADVALHERIEILAMRAYRDTARACL</sequence>
<feature type="chain" id="PRO_5046438570" description="Lipoprotein" evidence="1">
    <location>
        <begin position="23"/>
        <end position="115"/>
    </location>
</feature>
<dbReference type="PROSITE" id="PS51257">
    <property type="entry name" value="PROKAR_LIPOPROTEIN"/>
    <property type="match status" value="1"/>
</dbReference>
<reference evidence="3" key="1">
    <citation type="journal article" date="2019" name="Int. J. Syst. Evol. Microbiol.">
        <title>The Global Catalogue of Microorganisms (GCM) 10K type strain sequencing project: providing services to taxonomists for standard genome sequencing and annotation.</title>
        <authorList>
            <consortium name="The Broad Institute Genomics Platform"/>
            <consortium name="The Broad Institute Genome Sequencing Center for Infectious Disease"/>
            <person name="Wu L."/>
            <person name="Ma J."/>
        </authorList>
    </citation>
    <scope>NUCLEOTIDE SEQUENCE [LARGE SCALE GENOMIC DNA]</scope>
    <source>
        <strain evidence="3">CCM 4481</strain>
    </source>
</reference>
<keyword evidence="3" id="KW-1185">Reference proteome</keyword>
<evidence type="ECO:0000313" key="2">
    <source>
        <dbReference type="EMBL" id="MFC4526596.1"/>
    </source>
</evidence>
<organism evidence="2 3">
    <name type="scientific">Dyella halodurans</name>
    <dbReference type="NCBI Taxonomy" id="1920171"/>
    <lineage>
        <taxon>Bacteria</taxon>
        <taxon>Pseudomonadati</taxon>
        <taxon>Pseudomonadota</taxon>
        <taxon>Gammaproteobacteria</taxon>
        <taxon>Lysobacterales</taxon>
        <taxon>Rhodanobacteraceae</taxon>
        <taxon>Dyella</taxon>
    </lineage>
</organism>